<protein>
    <submittedName>
        <fullName evidence="1">Uncharacterized protein</fullName>
    </submittedName>
</protein>
<dbReference type="AlphaFoldDB" id="A0ABD0V0J5"/>
<evidence type="ECO:0000313" key="2">
    <source>
        <dbReference type="Proteomes" id="UP001552299"/>
    </source>
</evidence>
<dbReference type="EMBL" id="JANQDX010000011">
    <property type="protein sequence ID" value="KAL0916046.1"/>
    <property type="molecule type" value="Genomic_DNA"/>
</dbReference>
<dbReference type="Proteomes" id="UP001552299">
    <property type="component" value="Unassembled WGS sequence"/>
</dbReference>
<sequence>MRKKALSFTSSALSFLRFLPQLSHESARRYLWSFFPFAKLPSSKPPHPPLFVIVHRTKAKLPSLLSIRLSDLTLEVRSPISTALLRSFHWTKAPTFGPKSMDLQNSAFSVWLGRGTRIQLANTIIETGNSGATIQFGSVDFPAVAARAAAASTHDVNSKEPARRPRSIETSAHHAHLLAPQATTAENSCRRISIFERLSQYEAPATKSVVTGGRICVVTANTTILPTGMSAPVKNSVEASLFGVRLIKRQRRKLNGEIRAQQQ</sequence>
<evidence type="ECO:0000313" key="1">
    <source>
        <dbReference type="EMBL" id="KAL0916046.1"/>
    </source>
</evidence>
<keyword evidence="2" id="KW-1185">Reference proteome</keyword>
<name>A0ABD0V0J5_DENTH</name>
<accession>A0ABD0V0J5</accession>
<comment type="caution">
    <text evidence="1">The sequence shown here is derived from an EMBL/GenBank/DDBJ whole genome shotgun (WGS) entry which is preliminary data.</text>
</comment>
<gene>
    <name evidence="1" type="ORF">M5K25_013528</name>
</gene>
<organism evidence="1 2">
    <name type="scientific">Dendrobium thyrsiflorum</name>
    <name type="common">Pinecone-like raceme dendrobium</name>
    <name type="synonym">Orchid</name>
    <dbReference type="NCBI Taxonomy" id="117978"/>
    <lineage>
        <taxon>Eukaryota</taxon>
        <taxon>Viridiplantae</taxon>
        <taxon>Streptophyta</taxon>
        <taxon>Embryophyta</taxon>
        <taxon>Tracheophyta</taxon>
        <taxon>Spermatophyta</taxon>
        <taxon>Magnoliopsida</taxon>
        <taxon>Liliopsida</taxon>
        <taxon>Asparagales</taxon>
        <taxon>Orchidaceae</taxon>
        <taxon>Epidendroideae</taxon>
        <taxon>Malaxideae</taxon>
        <taxon>Dendrobiinae</taxon>
        <taxon>Dendrobium</taxon>
    </lineage>
</organism>
<proteinExistence type="predicted"/>
<reference evidence="1 2" key="1">
    <citation type="journal article" date="2024" name="Plant Biotechnol. J.">
        <title>Dendrobium thyrsiflorum genome and its molecular insights into genes involved in important horticultural traits.</title>
        <authorList>
            <person name="Chen B."/>
            <person name="Wang J.Y."/>
            <person name="Zheng P.J."/>
            <person name="Li K.L."/>
            <person name="Liang Y.M."/>
            <person name="Chen X.F."/>
            <person name="Zhang C."/>
            <person name="Zhao X."/>
            <person name="He X."/>
            <person name="Zhang G.Q."/>
            <person name="Liu Z.J."/>
            <person name="Xu Q."/>
        </authorList>
    </citation>
    <scope>NUCLEOTIDE SEQUENCE [LARGE SCALE GENOMIC DNA]</scope>
    <source>
        <strain evidence="1">GZMU011</strain>
    </source>
</reference>